<reference evidence="1" key="1">
    <citation type="journal article" date="2015" name="Nature">
        <title>Complex archaea that bridge the gap between prokaryotes and eukaryotes.</title>
        <authorList>
            <person name="Spang A."/>
            <person name="Saw J.H."/>
            <person name="Jorgensen S.L."/>
            <person name="Zaremba-Niedzwiedzka K."/>
            <person name="Martijn J."/>
            <person name="Lind A.E."/>
            <person name="van Eijk R."/>
            <person name="Schleper C."/>
            <person name="Guy L."/>
            <person name="Ettema T.J."/>
        </authorList>
    </citation>
    <scope>NUCLEOTIDE SEQUENCE</scope>
</reference>
<dbReference type="AlphaFoldDB" id="A0A0F9W9S4"/>
<comment type="caution">
    <text evidence="1">The sequence shown here is derived from an EMBL/GenBank/DDBJ whole genome shotgun (WGS) entry which is preliminary data.</text>
</comment>
<name>A0A0F9W9S4_9ZZZZ</name>
<accession>A0A0F9W9S4</accession>
<sequence length="47" mass="5221">MDKEETALTPELIEEAKQAALVAFKVLTAKQRPQAKAVPWGRRGVPF</sequence>
<gene>
    <name evidence="1" type="ORF">LCGC14_0385920</name>
</gene>
<organism evidence="1">
    <name type="scientific">marine sediment metagenome</name>
    <dbReference type="NCBI Taxonomy" id="412755"/>
    <lineage>
        <taxon>unclassified sequences</taxon>
        <taxon>metagenomes</taxon>
        <taxon>ecological metagenomes</taxon>
    </lineage>
</organism>
<dbReference type="EMBL" id="LAZR01000319">
    <property type="protein sequence ID" value="KKN74843.1"/>
    <property type="molecule type" value="Genomic_DNA"/>
</dbReference>
<proteinExistence type="predicted"/>
<protein>
    <submittedName>
        <fullName evidence="1">Uncharacterized protein</fullName>
    </submittedName>
</protein>
<evidence type="ECO:0000313" key="1">
    <source>
        <dbReference type="EMBL" id="KKN74843.1"/>
    </source>
</evidence>